<feature type="transmembrane region" description="Helical" evidence="1">
    <location>
        <begin position="277"/>
        <end position="301"/>
    </location>
</feature>
<proteinExistence type="predicted"/>
<evidence type="ECO:0000313" key="4">
    <source>
        <dbReference type="Proteomes" id="UP000027982"/>
    </source>
</evidence>
<dbReference type="STRING" id="661478.OP10G_1436"/>
<feature type="transmembrane region" description="Helical" evidence="1">
    <location>
        <begin position="37"/>
        <end position="55"/>
    </location>
</feature>
<dbReference type="EMBL" id="CP007139">
    <property type="protein sequence ID" value="AIE84804.1"/>
    <property type="molecule type" value="Genomic_DNA"/>
</dbReference>
<sequence>MTEFVLAVLLRSVLLGMAGLALIAFMRGRSASVRHAVAAGTLVAILALPLLSALLPKRSIAVLPAIVPPSSVKTPTPSDVAVSMTEAADVEKPRDWHGPAVGLWGVGTTLLLVRYGFSLFVVEGWVRRGRKVRGLVLESPEVAVPMTAWLGRHVVLLPSEWRSWSAGRRRSVLRHELAHVRRGDWFTQAVGQIASALFWPNPFVWAVCRRLRDLAELAADDLVLTSGVAPSRYAQDLLEIAQGVQATSPALALPFARKGEVARRIEMVLKTKVQRGAVTLAGLIMGGLVLAGLSIPIATWAPSPRQGAAPVAKPGVEPTQINLSCALLAPGAVLAEKRRPASSGPAAVALSMQLKEAERLVKSGQVSRKIVSAPTLRTLSGMTAKVTIGTNEAEGSTIEITPTYNSDRSISMHVRVVTKSKGKPDDETSADLRVQAGNAALLLRPSAPGRAREIRAIIRPSVVESVKPLPER</sequence>
<evidence type="ECO:0000313" key="3">
    <source>
        <dbReference type="EMBL" id="AIE84804.1"/>
    </source>
</evidence>
<feature type="transmembrane region" description="Helical" evidence="1">
    <location>
        <begin position="6"/>
        <end position="25"/>
    </location>
</feature>
<dbReference type="OrthoDB" id="5696981at2"/>
<dbReference type="eggNOG" id="COG4219">
    <property type="taxonomic scope" value="Bacteria"/>
</dbReference>
<dbReference type="CDD" id="cd07341">
    <property type="entry name" value="M56_BlaR1_MecR1_like"/>
    <property type="match status" value="1"/>
</dbReference>
<keyword evidence="1" id="KW-0812">Transmembrane</keyword>
<dbReference type="AlphaFoldDB" id="A0A068NT45"/>
<dbReference type="Proteomes" id="UP000027982">
    <property type="component" value="Chromosome"/>
</dbReference>
<dbReference type="HOGENOM" id="CLU_578410_0_0_0"/>
<reference evidence="3 4" key="1">
    <citation type="journal article" date="2014" name="PLoS ONE">
        <title>The first complete genome sequence of the class fimbriimonadia in the phylum armatimonadetes.</title>
        <authorList>
            <person name="Hu Z.Y."/>
            <person name="Wang Y.Z."/>
            <person name="Im W.T."/>
            <person name="Wang S.Y."/>
            <person name="Zhao G.P."/>
            <person name="Zheng H.J."/>
            <person name="Quan Z.X."/>
        </authorList>
    </citation>
    <scope>NUCLEOTIDE SEQUENCE [LARGE SCALE GENOMIC DNA]</scope>
    <source>
        <strain evidence="3">Gsoil 348</strain>
    </source>
</reference>
<accession>A0A068NT45</accession>
<dbReference type="Pfam" id="PF05569">
    <property type="entry name" value="Peptidase_M56"/>
    <property type="match status" value="1"/>
</dbReference>
<dbReference type="RefSeq" id="WP_025226582.1">
    <property type="nucleotide sequence ID" value="NZ_CP007139.1"/>
</dbReference>
<dbReference type="InterPro" id="IPR008756">
    <property type="entry name" value="Peptidase_M56"/>
</dbReference>
<organism evidence="3 4">
    <name type="scientific">Fimbriimonas ginsengisoli Gsoil 348</name>
    <dbReference type="NCBI Taxonomy" id="661478"/>
    <lineage>
        <taxon>Bacteria</taxon>
        <taxon>Bacillati</taxon>
        <taxon>Armatimonadota</taxon>
        <taxon>Fimbriimonadia</taxon>
        <taxon>Fimbriimonadales</taxon>
        <taxon>Fimbriimonadaceae</taxon>
        <taxon>Fimbriimonas</taxon>
    </lineage>
</organism>
<feature type="transmembrane region" description="Helical" evidence="1">
    <location>
        <begin position="101"/>
        <end position="122"/>
    </location>
</feature>
<protein>
    <submittedName>
        <fullName evidence="3">Antirepressor regulating drug resistance</fullName>
    </submittedName>
</protein>
<keyword evidence="1" id="KW-0472">Membrane</keyword>
<dbReference type="KEGG" id="fgi:OP10G_1436"/>
<evidence type="ECO:0000256" key="1">
    <source>
        <dbReference type="SAM" id="Phobius"/>
    </source>
</evidence>
<evidence type="ECO:0000259" key="2">
    <source>
        <dbReference type="Pfam" id="PF05569"/>
    </source>
</evidence>
<dbReference type="PANTHER" id="PTHR34978:SF3">
    <property type="entry name" value="SLR0241 PROTEIN"/>
    <property type="match status" value="1"/>
</dbReference>
<gene>
    <name evidence="3" type="ORF">OP10G_1436</name>
</gene>
<keyword evidence="4" id="KW-1185">Reference proteome</keyword>
<feature type="domain" description="Peptidase M56" evidence="2">
    <location>
        <begin position="139"/>
        <end position="268"/>
    </location>
</feature>
<name>A0A068NT45_FIMGI</name>
<dbReference type="PANTHER" id="PTHR34978">
    <property type="entry name" value="POSSIBLE SENSOR-TRANSDUCER PROTEIN BLAR"/>
    <property type="match status" value="1"/>
</dbReference>
<dbReference type="InterPro" id="IPR052173">
    <property type="entry name" value="Beta-lactam_resp_regulator"/>
</dbReference>
<keyword evidence="1" id="KW-1133">Transmembrane helix</keyword>